<comment type="caution">
    <text evidence="3">The sequence shown here is derived from an EMBL/GenBank/DDBJ whole genome shotgun (WGS) entry which is preliminary data.</text>
</comment>
<protein>
    <submittedName>
        <fullName evidence="3">Uncharacterized protein</fullName>
    </submittedName>
</protein>
<feature type="transmembrane region" description="Helical" evidence="2">
    <location>
        <begin position="44"/>
        <end position="70"/>
    </location>
</feature>
<keyword evidence="2" id="KW-0472">Membrane</keyword>
<keyword evidence="4" id="KW-1185">Reference proteome</keyword>
<dbReference type="Proteomes" id="UP001498476">
    <property type="component" value="Unassembled WGS sequence"/>
</dbReference>
<evidence type="ECO:0000256" key="2">
    <source>
        <dbReference type="SAM" id="Phobius"/>
    </source>
</evidence>
<proteinExistence type="predicted"/>
<evidence type="ECO:0000313" key="3">
    <source>
        <dbReference type="EMBL" id="KAK7424327.1"/>
    </source>
</evidence>
<gene>
    <name evidence="3" type="ORF">QQX98_000595</name>
</gene>
<reference evidence="3 4" key="1">
    <citation type="journal article" date="2025" name="Microbiol. Resour. Announc.">
        <title>Draft genome sequences for Neonectria magnoliae and Neonectria punicea, canker pathogens of Liriodendron tulipifera and Acer saccharum in West Virginia.</title>
        <authorList>
            <person name="Petronek H.M."/>
            <person name="Kasson M.T."/>
            <person name="Metheny A.M."/>
            <person name="Stauder C.M."/>
            <person name="Lovett B."/>
            <person name="Lynch S.C."/>
            <person name="Garnas J.R."/>
            <person name="Kasson L.R."/>
            <person name="Stajich J.E."/>
        </authorList>
    </citation>
    <scope>NUCLEOTIDE SEQUENCE [LARGE SCALE GENOMIC DNA]</scope>
    <source>
        <strain evidence="3 4">NRRL 64653</strain>
    </source>
</reference>
<keyword evidence="2" id="KW-1133">Transmembrane helix</keyword>
<organism evidence="3 4">
    <name type="scientific">Neonectria punicea</name>
    <dbReference type="NCBI Taxonomy" id="979145"/>
    <lineage>
        <taxon>Eukaryota</taxon>
        <taxon>Fungi</taxon>
        <taxon>Dikarya</taxon>
        <taxon>Ascomycota</taxon>
        <taxon>Pezizomycotina</taxon>
        <taxon>Sordariomycetes</taxon>
        <taxon>Hypocreomycetidae</taxon>
        <taxon>Hypocreales</taxon>
        <taxon>Nectriaceae</taxon>
        <taxon>Neonectria</taxon>
    </lineage>
</organism>
<feature type="region of interest" description="Disordered" evidence="1">
    <location>
        <begin position="1"/>
        <end position="20"/>
    </location>
</feature>
<sequence length="253" mass="28728">MDKHATPRPDPSSELLLSSVDGESHESERIALWKKKRRWYNSSLLRTQLITTYVIIALGTTVLVQSILLAQRNPTSIPCTGDAAPAPTHTKAANGVTHLSGPSNSTACGTNADEAMALGCIFDYMNFSWQPKECYYPDLDQKHSDLMRKEAPVRWWADANLTMPLPDDADVLKMYEEVWIERRFHYKHCMYSWDLLHYSYDTGKPLPDLMSYKHSLHCAHVLDKAIQKDTSGELLIEHAVTWYSGCVWPKASQ</sequence>
<name>A0ABR1HTN3_9HYPO</name>
<evidence type="ECO:0000256" key="1">
    <source>
        <dbReference type="SAM" id="MobiDB-lite"/>
    </source>
</evidence>
<evidence type="ECO:0000313" key="4">
    <source>
        <dbReference type="Proteomes" id="UP001498476"/>
    </source>
</evidence>
<accession>A0ABR1HTN3</accession>
<keyword evidence="2" id="KW-0812">Transmembrane</keyword>
<dbReference type="PANTHER" id="PTHR35896:SF3">
    <property type="entry name" value="MAJOR FACILITATOR SUPERFAMILY TRANSPORTER"/>
    <property type="match status" value="1"/>
</dbReference>
<dbReference type="InterPro" id="IPR053008">
    <property type="entry name" value="Phomopsin_biosynth_assoc"/>
</dbReference>
<dbReference type="PANTHER" id="PTHR35896">
    <property type="entry name" value="IG-LIKE DOMAIN-CONTAINING PROTEIN"/>
    <property type="match status" value="1"/>
</dbReference>
<dbReference type="EMBL" id="JAZAVJ010000005">
    <property type="protein sequence ID" value="KAK7424327.1"/>
    <property type="molecule type" value="Genomic_DNA"/>
</dbReference>